<gene>
    <name evidence="2" type="ordered locus">AMED_2136</name>
</gene>
<dbReference type="EMBL" id="CP002000">
    <property type="protein sequence ID" value="ADJ43940.1"/>
    <property type="molecule type" value="Genomic_DNA"/>
</dbReference>
<dbReference type="RefSeq" id="WP_013224020.1">
    <property type="nucleotide sequence ID" value="NC_014318.1"/>
</dbReference>
<dbReference type="OrthoDB" id="3386327at2"/>
<dbReference type="PATRIC" id="fig|749927.5.peg.2207"/>
<dbReference type="HOGENOM" id="CLU_187621_0_0_11"/>
<evidence type="ECO:0000313" key="2">
    <source>
        <dbReference type="EMBL" id="ADJ43940.1"/>
    </source>
</evidence>
<accession>A0A0H3D0U6</accession>
<reference evidence="2 3" key="1">
    <citation type="journal article" date="2010" name="Cell Res.">
        <title>Complete genome sequence of the rifamycin SV-producing Amycolatopsis mediterranei U32 revealed its genetic characteristics in phylogeny and metabolism.</title>
        <authorList>
            <person name="Zhao W."/>
            <person name="Zhong Y."/>
            <person name="Yuan H."/>
            <person name="Wang J."/>
            <person name="Zheng H."/>
            <person name="Wang Y."/>
            <person name="Cen X."/>
            <person name="Xu F."/>
            <person name="Bai J."/>
            <person name="Han X."/>
            <person name="Lu G."/>
            <person name="Zhu Y."/>
            <person name="Shao Z."/>
            <person name="Yan H."/>
            <person name="Li C."/>
            <person name="Peng N."/>
            <person name="Zhang Z."/>
            <person name="Zhang Y."/>
            <person name="Lin W."/>
            <person name="Fan Y."/>
            <person name="Qin Z."/>
            <person name="Hu Y."/>
            <person name="Zhu B."/>
            <person name="Wang S."/>
            <person name="Ding X."/>
            <person name="Zhao G.P."/>
        </authorList>
    </citation>
    <scope>NUCLEOTIDE SEQUENCE [LARGE SCALE GENOMIC DNA]</scope>
    <source>
        <strain evidence="3">U-32</strain>
    </source>
</reference>
<protein>
    <recommendedName>
        <fullName evidence="1">Multi-ubiquitin domain-containing protein</fullName>
    </recommendedName>
</protein>
<dbReference type="Proteomes" id="UP000000328">
    <property type="component" value="Chromosome"/>
</dbReference>
<sequence>MSSTLEQQVEAHGRTVEIRVNKKPVEVKGPRVTGLEIKQAAIAQGVKIEVDFILSEELPSGETKVIGNGDVVTVTKHSKFTAIADDDNS</sequence>
<dbReference type="InterPro" id="IPR027802">
    <property type="entry name" value="Multi-ubiquitin_dom"/>
</dbReference>
<evidence type="ECO:0000259" key="1">
    <source>
        <dbReference type="Pfam" id="PF14452"/>
    </source>
</evidence>
<name>A0A0H3D0U6_AMYMU</name>
<dbReference type="Pfam" id="PF14452">
    <property type="entry name" value="Multi_ubiq"/>
    <property type="match status" value="1"/>
</dbReference>
<dbReference type="eggNOG" id="ENOG5033E0G">
    <property type="taxonomic scope" value="Bacteria"/>
</dbReference>
<feature type="domain" description="Multi-ubiquitin" evidence="1">
    <location>
        <begin position="16"/>
        <end position="84"/>
    </location>
</feature>
<evidence type="ECO:0000313" key="3">
    <source>
        <dbReference type="Proteomes" id="UP000000328"/>
    </source>
</evidence>
<dbReference type="AlphaFoldDB" id="A0A0H3D0U6"/>
<proteinExistence type="predicted"/>
<dbReference type="KEGG" id="amd:AMED_2136"/>
<dbReference type="GeneID" id="92869923"/>
<organism evidence="2 3">
    <name type="scientific">Amycolatopsis mediterranei (strain U-32)</name>
    <dbReference type="NCBI Taxonomy" id="749927"/>
    <lineage>
        <taxon>Bacteria</taxon>
        <taxon>Bacillati</taxon>
        <taxon>Actinomycetota</taxon>
        <taxon>Actinomycetes</taxon>
        <taxon>Pseudonocardiales</taxon>
        <taxon>Pseudonocardiaceae</taxon>
        <taxon>Amycolatopsis</taxon>
    </lineage>
</organism>